<dbReference type="PANTHER" id="PTHR30349">
    <property type="entry name" value="PHAGE INTEGRASE-RELATED"/>
    <property type="match status" value="1"/>
</dbReference>
<feature type="active site" evidence="9">
    <location>
        <position position="274"/>
    </location>
</feature>
<name>A0A9W6ESJ4_9LACO</name>
<keyword evidence="13" id="KW-1185">Reference proteome</keyword>
<keyword evidence="4 9" id="KW-0159">Chromosome partition</keyword>
<evidence type="ECO:0000259" key="11">
    <source>
        <dbReference type="PROSITE" id="PS51900"/>
    </source>
</evidence>
<dbReference type="InterPro" id="IPR010998">
    <property type="entry name" value="Integrase_recombinase_N"/>
</dbReference>
<comment type="caution">
    <text evidence="12">The sequence shown here is derived from an EMBL/GenBank/DDBJ whole genome shotgun (WGS) entry which is preliminary data.</text>
</comment>
<keyword evidence="2 9" id="KW-0963">Cytoplasm</keyword>
<dbReference type="Pfam" id="PF00589">
    <property type="entry name" value="Phage_integrase"/>
    <property type="match status" value="1"/>
</dbReference>
<dbReference type="InterPro" id="IPR011010">
    <property type="entry name" value="DNA_brk_join_enz"/>
</dbReference>
<evidence type="ECO:0000256" key="9">
    <source>
        <dbReference type="HAMAP-Rule" id="MF_01808"/>
    </source>
</evidence>
<keyword evidence="8 9" id="KW-0131">Cell cycle</keyword>
<sequence length="302" mass="35513">MNNQALIQLFIKYIKNERQYSENTSSSYQHDLLEYNQIIKKHAKHHSLLKLDNSDVETYMTALNQKNDEKSTILRKVSAIHSFYHFLMQNEIMKHDPFAYIHIKRHNIHLPKFLYSKEVVQLLKAASHGKNKQLSYRNILIILILYDTGIRVSECVNLTLKQIDLDNQIMLILGKGKKQRYVPFGNDAKGMMQLYQEKTRLPIMAKYHRHHDYLLINQNGRPMSTRGIEYILDSVVKNTSLTMHVHPHMLRHTFATQMLNNGADLRTVQELLGHSSLSTTQIYTHVTKKHLLDNYKQYFPRS</sequence>
<dbReference type="InterPro" id="IPR013762">
    <property type="entry name" value="Integrase-like_cat_sf"/>
</dbReference>
<keyword evidence="5 9" id="KW-0229">DNA integration</keyword>
<reference evidence="12" key="2">
    <citation type="journal article" date="2023" name="PLoS ONE">
        <title>Philodulcilactobacillus myokoensis gen. nov., sp. nov., a fructophilic, acidophilic, and agar-phobic lactic acid bacterium isolated from fermented vegetable extracts.</title>
        <authorList>
            <person name="Kouya T."/>
            <person name="Ishiyama Y."/>
            <person name="Ohashi S."/>
            <person name="Kumakubo R."/>
            <person name="Yamazaki T."/>
            <person name="Otaki T."/>
        </authorList>
    </citation>
    <scope>NUCLEOTIDE SEQUENCE</scope>
    <source>
        <strain evidence="12">WR16-4</strain>
    </source>
</reference>
<feature type="domain" description="Tyr recombinase" evidence="10">
    <location>
        <begin position="109"/>
        <end position="296"/>
    </location>
</feature>
<dbReference type="PROSITE" id="PS51898">
    <property type="entry name" value="TYR_RECOMBINASE"/>
    <property type="match status" value="1"/>
</dbReference>
<dbReference type="PANTHER" id="PTHR30349:SF77">
    <property type="entry name" value="TYROSINE RECOMBINASE XERC"/>
    <property type="match status" value="1"/>
</dbReference>
<feature type="active site" evidence="9">
    <location>
        <position position="151"/>
    </location>
</feature>
<evidence type="ECO:0000313" key="13">
    <source>
        <dbReference type="Proteomes" id="UP001144204"/>
    </source>
</evidence>
<dbReference type="GO" id="GO:0006313">
    <property type="term" value="P:DNA transposition"/>
    <property type="evidence" value="ECO:0007669"/>
    <property type="project" value="UniProtKB-UniRule"/>
</dbReference>
<dbReference type="AlphaFoldDB" id="A0A9W6ESJ4"/>
<feature type="active site" evidence="9">
    <location>
        <position position="251"/>
    </location>
</feature>
<dbReference type="InterPro" id="IPR050090">
    <property type="entry name" value="Tyrosine_recombinase_XerCD"/>
</dbReference>
<feature type="active site" evidence="9">
    <location>
        <position position="175"/>
    </location>
</feature>
<dbReference type="HAMAP" id="MF_01808">
    <property type="entry name" value="Recomb_XerC_XerD"/>
    <property type="match status" value="1"/>
</dbReference>
<dbReference type="Gene3D" id="1.10.150.130">
    <property type="match status" value="1"/>
</dbReference>
<dbReference type="PROSITE" id="PS51900">
    <property type="entry name" value="CB"/>
    <property type="match status" value="1"/>
</dbReference>
<dbReference type="InterPro" id="IPR044068">
    <property type="entry name" value="CB"/>
</dbReference>
<evidence type="ECO:0000256" key="1">
    <source>
        <dbReference type="ARBA" id="ARBA00004496"/>
    </source>
</evidence>
<dbReference type="Pfam" id="PF02899">
    <property type="entry name" value="Phage_int_SAM_1"/>
    <property type="match status" value="1"/>
</dbReference>
<protein>
    <recommendedName>
        <fullName evidence="9">Tyrosine recombinase XerC</fullName>
    </recommendedName>
</protein>
<keyword evidence="7 9" id="KW-0233">DNA recombination</keyword>
<evidence type="ECO:0000256" key="3">
    <source>
        <dbReference type="ARBA" id="ARBA00022618"/>
    </source>
</evidence>
<reference evidence="12" key="1">
    <citation type="submission" date="2022-07" db="EMBL/GenBank/DDBJ databases">
        <authorList>
            <person name="Kouya T."/>
            <person name="Ishiyama Y."/>
        </authorList>
    </citation>
    <scope>NUCLEOTIDE SEQUENCE</scope>
    <source>
        <strain evidence="12">WR16-4</strain>
    </source>
</reference>
<evidence type="ECO:0000256" key="7">
    <source>
        <dbReference type="ARBA" id="ARBA00023172"/>
    </source>
</evidence>
<dbReference type="GO" id="GO:0051301">
    <property type="term" value="P:cell division"/>
    <property type="evidence" value="ECO:0007669"/>
    <property type="project" value="UniProtKB-KW"/>
</dbReference>
<evidence type="ECO:0000256" key="8">
    <source>
        <dbReference type="ARBA" id="ARBA00023306"/>
    </source>
</evidence>
<dbReference type="GO" id="GO:0003677">
    <property type="term" value="F:DNA binding"/>
    <property type="evidence" value="ECO:0007669"/>
    <property type="project" value="UniProtKB-UniRule"/>
</dbReference>
<comment type="subunit">
    <text evidence="9">Forms a cyclic heterotetrameric complex composed of two molecules of XerC and two molecules of XerD.</text>
</comment>
<evidence type="ECO:0000313" key="12">
    <source>
        <dbReference type="EMBL" id="GLB46850.1"/>
    </source>
</evidence>
<dbReference type="RefSeq" id="WP_286136312.1">
    <property type="nucleotide sequence ID" value="NZ_BRPL01000002.1"/>
</dbReference>
<comment type="subcellular location">
    <subcellularLocation>
        <location evidence="1 9">Cytoplasm</location>
    </subcellularLocation>
</comment>
<gene>
    <name evidence="9 12" type="primary">xerC</name>
    <name evidence="12" type="ORF">WR164_08290</name>
</gene>
<dbReference type="GO" id="GO:0005737">
    <property type="term" value="C:cytoplasm"/>
    <property type="evidence" value="ECO:0007669"/>
    <property type="project" value="UniProtKB-SubCell"/>
</dbReference>
<accession>A0A9W6ESJ4</accession>
<dbReference type="InterPro" id="IPR004107">
    <property type="entry name" value="Integrase_SAM-like_N"/>
</dbReference>
<evidence type="ECO:0000259" key="10">
    <source>
        <dbReference type="PROSITE" id="PS51898"/>
    </source>
</evidence>
<dbReference type="EMBL" id="BRPL01000002">
    <property type="protein sequence ID" value="GLB46850.1"/>
    <property type="molecule type" value="Genomic_DNA"/>
</dbReference>
<feature type="active site" evidence="9">
    <location>
        <position position="248"/>
    </location>
</feature>
<organism evidence="12 13">
    <name type="scientific">Philodulcilactobacillus myokoensis</name>
    <dbReference type="NCBI Taxonomy" id="2929573"/>
    <lineage>
        <taxon>Bacteria</taxon>
        <taxon>Bacillati</taxon>
        <taxon>Bacillota</taxon>
        <taxon>Bacilli</taxon>
        <taxon>Lactobacillales</taxon>
        <taxon>Lactobacillaceae</taxon>
        <taxon>Philodulcilactobacillus</taxon>
    </lineage>
</organism>
<dbReference type="InterPro" id="IPR002104">
    <property type="entry name" value="Integrase_catalytic"/>
</dbReference>
<comment type="function">
    <text evidence="9">Site-specific tyrosine recombinase, which acts by catalyzing the cutting and rejoining of the recombining DNA molecules. The XerC-XerD complex is essential to convert dimers of the bacterial chromosome into monomers to permit their segregation at cell division. It also contributes to the segregational stability of plasmids.</text>
</comment>
<dbReference type="Gene3D" id="1.10.443.10">
    <property type="entry name" value="Intergrase catalytic core"/>
    <property type="match status" value="1"/>
</dbReference>
<feature type="domain" description="Core-binding (CB)" evidence="11">
    <location>
        <begin position="1"/>
        <end position="88"/>
    </location>
</feature>
<dbReference type="CDD" id="cd00798">
    <property type="entry name" value="INT_XerDC_C"/>
    <property type="match status" value="1"/>
</dbReference>
<comment type="similarity">
    <text evidence="9">Belongs to the 'phage' integrase family. XerC subfamily.</text>
</comment>
<evidence type="ECO:0000256" key="4">
    <source>
        <dbReference type="ARBA" id="ARBA00022829"/>
    </source>
</evidence>
<keyword evidence="6 9" id="KW-0238">DNA-binding</keyword>
<dbReference type="Proteomes" id="UP001144204">
    <property type="component" value="Unassembled WGS sequence"/>
</dbReference>
<feature type="active site" description="O-(3'-phospho-DNA)-tyrosine intermediate" evidence="9">
    <location>
        <position position="283"/>
    </location>
</feature>
<evidence type="ECO:0000256" key="5">
    <source>
        <dbReference type="ARBA" id="ARBA00022908"/>
    </source>
</evidence>
<keyword evidence="3 9" id="KW-0132">Cell division</keyword>
<dbReference type="SUPFAM" id="SSF56349">
    <property type="entry name" value="DNA breaking-rejoining enzymes"/>
    <property type="match status" value="1"/>
</dbReference>
<evidence type="ECO:0000256" key="2">
    <source>
        <dbReference type="ARBA" id="ARBA00022490"/>
    </source>
</evidence>
<dbReference type="GO" id="GO:0009037">
    <property type="term" value="F:tyrosine-based site-specific recombinase activity"/>
    <property type="evidence" value="ECO:0007669"/>
    <property type="project" value="UniProtKB-UniRule"/>
</dbReference>
<evidence type="ECO:0000256" key="6">
    <source>
        <dbReference type="ARBA" id="ARBA00023125"/>
    </source>
</evidence>
<dbReference type="GO" id="GO:0007059">
    <property type="term" value="P:chromosome segregation"/>
    <property type="evidence" value="ECO:0007669"/>
    <property type="project" value="UniProtKB-UniRule"/>
</dbReference>
<dbReference type="InterPro" id="IPR023009">
    <property type="entry name" value="Tyrosine_recombinase_XerC/XerD"/>
</dbReference>
<proteinExistence type="inferred from homology"/>